<comment type="similarity">
    <text evidence="1">Belongs to the short-chain dehydrogenases/reductases (SDR) family.</text>
</comment>
<keyword evidence="2" id="KW-0560">Oxidoreductase</keyword>
<dbReference type="GO" id="GO:0016020">
    <property type="term" value="C:membrane"/>
    <property type="evidence" value="ECO:0007669"/>
    <property type="project" value="TreeGrafter"/>
</dbReference>
<dbReference type="InterPro" id="IPR036291">
    <property type="entry name" value="NAD(P)-bd_dom_sf"/>
</dbReference>
<dbReference type="EMBL" id="KI964921">
    <property type="protein sequence ID" value="EUC27479.1"/>
    <property type="molecule type" value="Genomic_DNA"/>
</dbReference>
<evidence type="ECO:0000256" key="1">
    <source>
        <dbReference type="ARBA" id="ARBA00006484"/>
    </source>
</evidence>
<dbReference type="RefSeq" id="XP_007718212.1">
    <property type="nucleotide sequence ID" value="XM_007720022.1"/>
</dbReference>
<sequence>MASTTRIFHHSSYAAISPTTIENDQSGRTILIIGASSGIGFAIAKAFMQAKAARVILTGRRKEALEKATQTLRDSFRTSEIVPIVCNIRSEDSIRDLWQHLSLNEMFVDVLVINAADASTGSITPVREFLPQLRTVMETNLFGHLLAVSSFLDQPQDEHVGRPKAIVNISSFAAHANPSPLQAAYSVSKASLAHTLQLLADEMPSSRCHIVNVHPGAVLTEAAEKAPQEVKDAVVWDEPELPAAFSVWASTRQAQFLHGRFVWGNWDVEELAERKAEFADPGFLKLGLQGTEYVDRTTIFDKIRTGGNLDAA</sequence>
<dbReference type="HOGENOM" id="CLU_010194_8_2_1"/>
<dbReference type="InterPro" id="IPR002347">
    <property type="entry name" value="SDR_fam"/>
</dbReference>
<dbReference type="Proteomes" id="UP000053841">
    <property type="component" value="Unassembled WGS sequence"/>
</dbReference>
<proteinExistence type="inferred from homology"/>
<dbReference type="Gene3D" id="3.40.50.720">
    <property type="entry name" value="NAD(P)-binding Rossmann-like Domain"/>
    <property type="match status" value="1"/>
</dbReference>
<dbReference type="GO" id="GO:0016491">
    <property type="term" value="F:oxidoreductase activity"/>
    <property type="evidence" value="ECO:0007669"/>
    <property type="project" value="UniProtKB-KW"/>
</dbReference>
<dbReference type="PRINTS" id="PR00081">
    <property type="entry name" value="GDHRDH"/>
</dbReference>
<protein>
    <submittedName>
        <fullName evidence="3">Uncharacterized protein</fullName>
    </submittedName>
</protein>
<keyword evidence="4" id="KW-1185">Reference proteome</keyword>
<dbReference type="PANTHER" id="PTHR44196:SF1">
    <property type="entry name" value="DEHYDROGENASE_REDUCTASE SDR FAMILY MEMBER 7B"/>
    <property type="match status" value="1"/>
</dbReference>
<dbReference type="PANTHER" id="PTHR44196">
    <property type="entry name" value="DEHYDROGENASE/REDUCTASE SDR FAMILY MEMBER 7B"/>
    <property type="match status" value="1"/>
</dbReference>
<dbReference type="CDD" id="cd05233">
    <property type="entry name" value="SDR_c"/>
    <property type="match status" value="1"/>
</dbReference>
<dbReference type="OrthoDB" id="1933717at2759"/>
<dbReference type="GeneID" id="19149565"/>
<evidence type="ECO:0000313" key="4">
    <source>
        <dbReference type="Proteomes" id="UP000053841"/>
    </source>
</evidence>
<name>W6XXL3_COCC2</name>
<organism evidence="3 4">
    <name type="scientific">Cochliobolus carbonum (strain 26-R-13)</name>
    <name type="common">Maize leaf spot fungus</name>
    <name type="synonym">Bipolaris zeicola</name>
    <dbReference type="NCBI Taxonomy" id="930089"/>
    <lineage>
        <taxon>Eukaryota</taxon>
        <taxon>Fungi</taxon>
        <taxon>Dikarya</taxon>
        <taxon>Ascomycota</taxon>
        <taxon>Pezizomycotina</taxon>
        <taxon>Dothideomycetes</taxon>
        <taxon>Pleosporomycetidae</taxon>
        <taxon>Pleosporales</taxon>
        <taxon>Pleosporineae</taxon>
        <taxon>Pleosporaceae</taxon>
        <taxon>Bipolaris</taxon>
    </lineage>
</organism>
<dbReference type="SUPFAM" id="SSF51735">
    <property type="entry name" value="NAD(P)-binding Rossmann-fold domains"/>
    <property type="match status" value="1"/>
</dbReference>
<dbReference type="eggNOG" id="KOG0725">
    <property type="taxonomic scope" value="Eukaryota"/>
</dbReference>
<evidence type="ECO:0000256" key="2">
    <source>
        <dbReference type="ARBA" id="ARBA00023002"/>
    </source>
</evidence>
<dbReference type="KEGG" id="bze:COCCADRAFT_41802"/>
<dbReference type="AlphaFoldDB" id="W6XXL3"/>
<accession>W6XXL3</accession>
<reference evidence="3 4" key="1">
    <citation type="journal article" date="2013" name="PLoS Genet.">
        <title>Comparative genome structure, secondary metabolite, and effector coding capacity across Cochliobolus pathogens.</title>
        <authorList>
            <person name="Condon B.J."/>
            <person name="Leng Y."/>
            <person name="Wu D."/>
            <person name="Bushley K.E."/>
            <person name="Ohm R.A."/>
            <person name="Otillar R."/>
            <person name="Martin J."/>
            <person name="Schackwitz W."/>
            <person name="Grimwood J."/>
            <person name="MohdZainudin N."/>
            <person name="Xue C."/>
            <person name="Wang R."/>
            <person name="Manning V.A."/>
            <person name="Dhillon B."/>
            <person name="Tu Z.J."/>
            <person name="Steffenson B.J."/>
            <person name="Salamov A."/>
            <person name="Sun H."/>
            <person name="Lowry S."/>
            <person name="LaButti K."/>
            <person name="Han J."/>
            <person name="Copeland A."/>
            <person name="Lindquist E."/>
            <person name="Barry K."/>
            <person name="Schmutz J."/>
            <person name="Baker S.E."/>
            <person name="Ciuffetti L.M."/>
            <person name="Grigoriev I.V."/>
            <person name="Zhong S."/>
            <person name="Turgeon B.G."/>
        </authorList>
    </citation>
    <scope>NUCLEOTIDE SEQUENCE [LARGE SCALE GENOMIC DNA]</scope>
    <source>
        <strain evidence="3 4">26-R-13</strain>
    </source>
</reference>
<evidence type="ECO:0000313" key="3">
    <source>
        <dbReference type="EMBL" id="EUC27479.1"/>
    </source>
</evidence>
<dbReference type="Pfam" id="PF00106">
    <property type="entry name" value="adh_short"/>
    <property type="match status" value="1"/>
</dbReference>
<gene>
    <name evidence="3" type="ORF">COCCADRAFT_41802</name>
</gene>